<feature type="compositionally biased region" description="Low complexity" evidence="5">
    <location>
        <begin position="295"/>
        <end position="308"/>
    </location>
</feature>
<evidence type="ECO:0000256" key="2">
    <source>
        <dbReference type="ARBA" id="ARBA00022692"/>
    </source>
</evidence>
<dbReference type="GO" id="GO:0016020">
    <property type="term" value="C:membrane"/>
    <property type="evidence" value="ECO:0007669"/>
    <property type="project" value="UniProtKB-SubCell"/>
</dbReference>
<protein>
    <submittedName>
        <fullName evidence="7">Uncharacterized protein</fullName>
    </submittedName>
</protein>
<dbReference type="AlphaFoldDB" id="A0A9P6SSV6"/>
<evidence type="ECO:0000256" key="1">
    <source>
        <dbReference type="ARBA" id="ARBA00004167"/>
    </source>
</evidence>
<dbReference type="PANTHER" id="PTHR15549">
    <property type="entry name" value="PAIRED IMMUNOGLOBULIN-LIKE TYPE 2 RECEPTOR"/>
    <property type="match status" value="1"/>
</dbReference>
<organism evidence="7 8">
    <name type="scientific">Modicella reniformis</name>
    <dbReference type="NCBI Taxonomy" id="1440133"/>
    <lineage>
        <taxon>Eukaryota</taxon>
        <taxon>Fungi</taxon>
        <taxon>Fungi incertae sedis</taxon>
        <taxon>Mucoromycota</taxon>
        <taxon>Mortierellomycotina</taxon>
        <taxon>Mortierellomycetes</taxon>
        <taxon>Mortierellales</taxon>
        <taxon>Mortierellaceae</taxon>
        <taxon>Modicella</taxon>
    </lineage>
</organism>
<comment type="subcellular location">
    <subcellularLocation>
        <location evidence="1">Membrane</location>
        <topology evidence="1">Single-pass membrane protein</topology>
    </subcellularLocation>
</comment>
<keyword evidence="4 6" id="KW-0472">Membrane</keyword>
<dbReference type="GO" id="GO:0071944">
    <property type="term" value="C:cell periphery"/>
    <property type="evidence" value="ECO:0007669"/>
    <property type="project" value="UniProtKB-ARBA"/>
</dbReference>
<evidence type="ECO:0000313" key="7">
    <source>
        <dbReference type="EMBL" id="KAF9998474.1"/>
    </source>
</evidence>
<gene>
    <name evidence="7" type="ORF">BGZ65_006038</name>
</gene>
<feature type="compositionally biased region" description="Acidic residues" evidence="5">
    <location>
        <begin position="28"/>
        <end position="38"/>
    </location>
</feature>
<feature type="transmembrane region" description="Helical" evidence="6">
    <location>
        <begin position="80"/>
        <end position="100"/>
    </location>
</feature>
<name>A0A9P6SSV6_9FUNG</name>
<comment type="caution">
    <text evidence="7">The sequence shown here is derived from an EMBL/GenBank/DDBJ whole genome shotgun (WGS) entry which is preliminary data.</text>
</comment>
<feature type="compositionally biased region" description="Polar residues" evidence="5">
    <location>
        <begin position="55"/>
        <end position="76"/>
    </location>
</feature>
<evidence type="ECO:0000256" key="3">
    <source>
        <dbReference type="ARBA" id="ARBA00022989"/>
    </source>
</evidence>
<reference evidence="7" key="1">
    <citation type="journal article" date="2020" name="Fungal Divers.">
        <title>Resolving the Mortierellaceae phylogeny through synthesis of multi-gene phylogenetics and phylogenomics.</title>
        <authorList>
            <person name="Vandepol N."/>
            <person name="Liber J."/>
            <person name="Desiro A."/>
            <person name="Na H."/>
            <person name="Kennedy M."/>
            <person name="Barry K."/>
            <person name="Grigoriev I.V."/>
            <person name="Miller A.N."/>
            <person name="O'Donnell K."/>
            <person name="Stajich J.E."/>
            <person name="Bonito G."/>
        </authorList>
    </citation>
    <scope>NUCLEOTIDE SEQUENCE</scope>
    <source>
        <strain evidence="7">MES-2147</strain>
    </source>
</reference>
<accession>A0A9P6SSV6</accession>
<evidence type="ECO:0000256" key="5">
    <source>
        <dbReference type="SAM" id="MobiDB-lite"/>
    </source>
</evidence>
<dbReference type="PANTHER" id="PTHR15549:SF30">
    <property type="entry name" value="MID2 DOMAIN-CONTAINING PROTEIN"/>
    <property type="match status" value="1"/>
</dbReference>
<feature type="region of interest" description="Disordered" evidence="5">
    <location>
        <begin position="289"/>
        <end position="331"/>
    </location>
</feature>
<feature type="region of interest" description="Disordered" evidence="5">
    <location>
        <begin position="1"/>
        <end position="76"/>
    </location>
</feature>
<evidence type="ECO:0000256" key="6">
    <source>
        <dbReference type="SAM" id="Phobius"/>
    </source>
</evidence>
<dbReference type="Proteomes" id="UP000749646">
    <property type="component" value="Unassembled WGS sequence"/>
</dbReference>
<feature type="compositionally biased region" description="Basic and acidic residues" evidence="5">
    <location>
        <begin position="315"/>
        <end position="331"/>
    </location>
</feature>
<feature type="region of interest" description="Disordered" evidence="5">
    <location>
        <begin position="196"/>
        <end position="247"/>
    </location>
</feature>
<keyword evidence="3 6" id="KW-1133">Transmembrane helix</keyword>
<sequence length="331" mass="35360">MTTTIIPTEYQTTGLGPVMPTSTVPADVDNENSSDQLDDGASYSTNLGPVPPAPTSTGSLPSGESSTDGANQSEGSNTGATVGIIIGCLVVAGVIGVLIFRKWKLSPSRQFKTNLAGSTTDTESDLAVKAAAAAGAAGAGAAMYGQGHHHEEASEYATSYDNIYRPHDASHPPMEAISGGGASVVAVSAMGGYQYDPSQQYDASQQYDPSQQYPQQQPDYGYGDAYQQQQQQQQQQYPSSHVDGQYYQDPYQYPQQQQLHHPQQQQHEYQAYDQYQQVPSTVPMATVAAGGGMAPTGAPMPTTAGGPPRNVHSYSSEDFHQNDHFLRELRE</sequence>
<evidence type="ECO:0000313" key="8">
    <source>
        <dbReference type="Proteomes" id="UP000749646"/>
    </source>
</evidence>
<dbReference type="InterPro" id="IPR051694">
    <property type="entry name" value="Immunoregulatory_rcpt-like"/>
</dbReference>
<dbReference type="EMBL" id="JAAAHW010000854">
    <property type="protein sequence ID" value="KAF9998474.1"/>
    <property type="molecule type" value="Genomic_DNA"/>
</dbReference>
<evidence type="ECO:0000256" key="4">
    <source>
        <dbReference type="ARBA" id="ARBA00023136"/>
    </source>
</evidence>
<proteinExistence type="predicted"/>
<keyword evidence="8" id="KW-1185">Reference proteome</keyword>
<dbReference type="OrthoDB" id="2443093at2759"/>
<keyword evidence="2 6" id="KW-0812">Transmembrane</keyword>
<feature type="compositionally biased region" description="Low complexity" evidence="5">
    <location>
        <begin position="1"/>
        <end position="13"/>
    </location>
</feature>